<dbReference type="Proteomes" id="UP000606974">
    <property type="component" value="Unassembled WGS sequence"/>
</dbReference>
<keyword evidence="2" id="KW-1185">Reference proteome</keyword>
<name>A0A8H7ARM5_9EURO</name>
<evidence type="ECO:0000313" key="1">
    <source>
        <dbReference type="EMBL" id="KAF7511776.1"/>
    </source>
</evidence>
<proteinExistence type="predicted"/>
<protein>
    <submittedName>
        <fullName evidence="1">Uncharacterized protein</fullName>
    </submittedName>
</protein>
<evidence type="ECO:0000313" key="2">
    <source>
        <dbReference type="Proteomes" id="UP000606974"/>
    </source>
</evidence>
<reference evidence="1" key="1">
    <citation type="submission" date="2020-02" db="EMBL/GenBank/DDBJ databases">
        <authorList>
            <person name="Palmer J.M."/>
        </authorList>
    </citation>
    <scope>NUCLEOTIDE SEQUENCE</scope>
    <source>
        <strain evidence="1">EPUS1.4</strain>
        <tissue evidence="1">Thallus</tissue>
    </source>
</reference>
<accession>A0A8H7ARM5</accession>
<dbReference type="EMBL" id="JAACFV010000017">
    <property type="protein sequence ID" value="KAF7511776.1"/>
    <property type="molecule type" value="Genomic_DNA"/>
</dbReference>
<dbReference type="AlphaFoldDB" id="A0A8H7ARM5"/>
<comment type="caution">
    <text evidence="1">The sequence shown here is derived from an EMBL/GenBank/DDBJ whole genome shotgun (WGS) entry which is preliminary data.</text>
</comment>
<sequence length="360" mass="41836">MQYAYHQEDLEANLVLGEPGYQGICNLDNDIHPIWRRENFRVGDIEEEARLLLKNDASWDRDTLPLEQKIYQRIEPGLRLASLLLQQSGPFFSQVLYGMLQPGRVRRLHPLGEVEQWRIRWVDVLENSLTYLSSDSSVDCPWGETRTQLKERSRYAVGIGPSLAQVILQPQWHKCSAQTRRYYNFQLATTLVHELAHVAWICRCWDDYLEDPDTAREDEEAILSPSEEQMELGQSWENWFFGCELRPIETEDTTPPKWLGYACAPFTQDSGNPLSIQNRNSRYGATAIPAQYINQFLQKERWAAHMDGDQPFSIHLTPLNSLSNDVWHDYLDDGFMTRMTLNHENRIDPAPSFTDTTLRT</sequence>
<dbReference type="OrthoDB" id="10254945at2759"/>
<gene>
    <name evidence="1" type="ORF">GJ744_003507</name>
</gene>
<organism evidence="1 2">
    <name type="scientific">Endocarpon pusillum</name>
    <dbReference type="NCBI Taxonomy" id="364733"/>
    <lineage>
        <taxon>Eukaryota</taxon>
        <taxon>Fungi</taxon>
        <taxon>Dikarya</taxon>
        <taxon>Ascomycota</taxon>
        <taxon>Pezizomycotina</taxon>
        <taxon>Eurotiomycetes</taxon>
        <taxon>Chaetothyriomycetidae</taxon>
        <taxon>Verrucariales</taxon>
        <taxon>Verrucariaceae</taxon>
        <taxon>Endocarpon</taxon>
    </lineage>
</organism>